<dbReference type="EMBL" id="JAUMIT010000004">
    <property type="protein sequence ID" value="MDO3695221.1"/>
    <property type="molecule type" value="Genomic_DNA"/>
</dbReference>
<reference evidence="1" key="1">
    <citation type="submission" date="2023-07" db="EMBL/GenBank/DDBJ databases">
        <title>Wenyingzhuangia sp. chi5 genome sequencing and assembly.</title>
        <authorList>
            <person name="Park S."/>
        </authorList>
    </citation>
    <scope>NUCLEOTIDE SEQUENCE</scope>
    <source>
        <strain evidence="1">Chi5</strain>
    </source>
</reference>
<proteinExistence type="predicted"/>
<sequence length="146" mass="16815">MIEILIYGENGNYLKINTQKIFDFPETTCPFGGYDTESSIEIKASSYNVKGLVWISTGDLYFFYEKLKKCYENLRGEAQLSSYENNLVSVLTFDKFGKATLKGKFIEKHHENNLLEFEIISDQSYIKSTILQLEKMIEIYGDNTGV</sequence>
<dbReference type="Proteomes" id="UP001168642">
    <property type="component" value="Unassembled WGS sequence"/>
</dbReference>
<comment type="caution">
    <text evidence="1">The sequence shown here is derived from an EMBL/GenBank/DDBJ whole genome shotgun (WGS) entry which is preliminary data.</text>
</comment>
<organism evidence="1 2">
    <name type="scientific">Wenyingzhuangia gilva</name>
    <dbReference type="NCBI Taxonomy" id="3057677"/>
    <lineage>
        <taxon>Bacteria</taxon>
        <taxon>Pseudomonadati</taxon>
        <taxon>Bacteroidota</taxon>
        <taxon>Flavobacteriia</taxon>
        <taxon>Flavobacteriales</taxon>
        <taxon>Flavobacteriaceae</taxon>
        <taxon>Wenyingzhuangia</taxon>
    </lineage>
</organism>
<name>A0ABT8VTC2_9FLAO</name>
<evidence type="ECO:0000313" key="1">
    <source>
        <dbReference type="EMBL" id="MDO3695221.1"/>
    </source>
</evidence>
<keyword evidence="2" id="KW-1185">Reference proteome</keyword>
<protein>
    <submittedName>
        <fullName evidence="1">Uncharacterized protein</fullName>
    </submittedName>
</protein>
<dbReference type="Pfam" id="PF24716">
    <property type="entry name" value="WapI"/>
    <property type="match status" value="1"/>
</dbReference>
<accession>A0ABT8VTC2</accession>
<gene>
    <name evidence="1" type="ORF">QVZ41_10230</name>
</gene>
<dbReference type="InterPro" id="IPR056510">
    <property type="entry name" value="WapI"/>
</dbReference>
<evidence type="ECO:0000313" key="2">
    <source>
        <dbReference type="Proteomes" id="UP001168642"/>
    </source>
</evidence>
<dbReference type="RefSeq" id="WP_302884478.1">
    <property type="nucleotide sequence ID" value="NZ_JAUMIT010000004.1"/>
</dbReference>